<gene>
    <name evidence="1" type="ORF">BDV29DRAFT_164476</name>
</gene>
<organism evidence="1 2">
    <name type="scientific">Aspergillus leporis</name>
    <dbReference type="NCBI Taxonomy" id="41062"/>
    <lineage>
        <taxon>Eukaryota</taxon>
        <taxon>Fungi</taxon>
        <taxon>Dikarya</taxon>
        <taxon>Ascomycota</taxon>
        <taxon>Pezizomycotina</taxon>
        <taxon>Eurotiomycetes</taxon>
        <taxon>Eurotiomycetidae</taxon>
        <taxon>Eurotiales</taxon>
        <taxon>Aspergillaceae</taxon>
        <taxon>Aspergillus</taxon>
        <taxon>Aspergillus subgen. Circumdati</taxon>
    </lineage>
</organism>
<dbReference type="EMBL" id="ML732150">
    <property type="protein sequence ID" value="KAB8079466.1"/>
    <property type="molecule type" value="Genomic_DNA"/>
</dbReference>
<evidence type="ECO:0000313" key="1">
    <source>
        <dbReference type="EMBL" id="KAB8079466.1"/>
    </source>
</evidence>
<reference evidence="1 2" key="1">
    <citation type="submission" date="2019-04" db="EMBL/GenBank/DDBJ databases">
        <title>Friends and foes A comparative genomics study of 23 Aspergillus species from section Flavi.</title>
        <authorList>
            <consortium name="DOE Joint Genome Institute"/>
            <person name="Kjaerbolling I."/>
            <person name="Vesth T."/>
            <person name="Frisvad J.C."/>
            <person name="Nybo J.L."/>
            <person name="Theobald S."/>
            <person name="Kildgaard S."/>
            <person name="Isbrandt T."/>
            <person name="Kuo A."/>
            <person name="Sato A."/>
            <person name="Lyhne E.K."/>
            <person name="Kogle M.E."/>
            <person name="Wiebenga A."/>
            <person name="Kun R.S."/>
            <person name="Lubbers R.J."/>
            <person name="Makela M.R."/>
            <person name="Barry K."/>
            <person name="Chovatia M."/>
            <person name="Clum A."/>
            <person name="Daum C."/>
            <person name="Haridas S."/>
            <person name="He G."/>
            <person name="LaButti K."/>
            <person name="Lipzen A."/>
            <person name="Mondo S."/>
            <person name="Riley R."/>
            <person name="Salamov A."/>
            <person name="Simmons B.A."/>
            <person name="Magnuson J.K."/>
            <person name="Henrissat B."/>
            <person name="Mortensen U.H."/>
            <person name="Larsen T.O."/>
            <person name="Devries R.P."/>
            <person name="Grigoriev I.V."/>
            <person name="Machida M."/>
            <person name="Baker S.E."/>
            <person name="Andersen M.R."/>
        </authorList>
    </citation>
    <scope>NUCLEOTIDE SEQUENCE [LARGE SCALE GENOMIC DNA]</scope>
    <source>
        <strain evidence="1 2">CBS 151.66</strain>
    </source>
</reference>
<accession>A0A5N5XFH4</accession>
<proteinExistence type="predicted"/>
<name>A0A5N5XFH4_9EURO</name>
<dbReference type="Proteomes" id="UP000326565">
    <property type="component" value="Unassembled WGS sequence"/>
</dbReference>
<sequence>MCASATRWAGFKKYVCGTSIDTPVKKNWGEIHISSKEVFEASFNLPSRTHLLGDVLANEADPYFFDSSMRLILVLGDVRRLGMGRGAGRPRR</sequence>
<dbReference type="OrthoDB" id="408702at2759"/>
<dbReference type="AlphaFoldDB" id="A0A5N5XFH4"/>
<evidence type="ECO:0000313" key="2">
    <source>
        <dbReference type="Proteomes" id="UP000326565"/>
    </source>
</evidence>
<protein>
    <submittedName>
        <fullName evidence="1">Uncharacterized protein</fullName>
    </submittedName>
</protein>
<keyword evidence="2" id="KW-1185">Reference proteome</keyword>